<evidence type="ECO:0000313" key="1">
    <source>
        <dbReference type="EMBL" id="WAL61950.1"/>
    </source>
</evidence>
<sequence length="67" mass="7724">MADKLIYTPGSDDRPYRSGRRSVRNFLLGAPEDVAETIAELHVKQFAEANLWSRSLTFPEIQREFLL</sequence>
<evidence type="ECO:0000313" key="2">
    <source>
        <dbReference type="Proteomes" id="UP001163152"/>
    </source>
</evidence>
<dbReference type="Proteomes" id="UP001163152">
    <property type="component" value="Chromosome"/>
</dbReference>
<dbReference type="RefSeq" id="WP_268612022.1">
    <property type="nucleotide sequence ID" value="NZ_CP113797.1"/>
</dbReference>
<dbReference type="AlphaFoldDB" id="A0A9E8ZIM9"/>
<keyword evidence="2" id="KW-1185">Reference proteome</keyword>
<protein>
    <submittedName>
        <fullName evidence="1">Uncharacterized protein</fullName>
    </submittedName>
</protein>
<dbReference type="EMBL" id="CP113797">
    <property type="protein sequence ID" value="WAL61950.1"/>
    <property type="molecule type" value="Genomic_DNA"/>
</dbReference>
<reference evidence="1" key="1">
    <citation type="submission" date="2022-12" db="EMBL/GenBank/DDBJ databases">
        <title>Polyphasic identification of a Novel Hot-Spring Cyanobacterium Ocullathermofonsia sinensis gen nov. sp. nov. and Genomic Insights on its Adaptations to the Thermal Habitat.</title>
        <authorList>
            <person name="Daroch M."/>
            <person name="Tang J."/>
            <person name="Jiang Y."/>
        </authorList>
    </citation>
    <scope>NUCLEOTIDE SEQUENCE</scope>
    <source>
        <strain evidence="1">PKUAC-SCTA174</strain>
    </source>
</reference>
<name>A0A9E8ZIM9_9CYAN</name>
<organism evidence="1 2">
    <name type="scientific">Thermocoleostomius sinensis A174</name>
    <dbReference type="NCBI Taxonomy" id="2016057"/>
    <lineage>
        <taxon>Bacteria</taxon>
        <taxon>Bacillati</taxon>
        <taxon>Cyanobacteriota</taxon>
        <taxon>Cyanophyceae</taxon>
        <taxon>Oculatellales</taxon>
        <taxon>Oculatellaceae</taxon>
        <taxon>Thermocoleostomius</taxon>
    </lineage>
</organism>
<dbReference type="KEGG" id="tsin:OXH18_08185"/>
<gene>
    <name evidence="1" type="ORF">OXH18_08185</name>
</gene>
<proteinExistence type="predicted"/>
<accession>A0A9E8ZIM9</accession>